<keyword evidence="6 10" id="KW-1133">Transmembrane helix</keyword>
<dbReference type="EMBL" id="CP066690">
    <property type="protein sequence ID" value="QQG45041.1"/>
    <property type="molecule type" value="Genomic_DNA"/>
</dbReference>
<dbReference type="InterPro" id="IPR030659">
    <property type="entry name" value="SecY_CS"/>
</dbReference>
<evidence type="ECO:0000256" key="3">
    <source>
        <dbReference type="ARBA" id="ARBA00022448"/>
    </source>
</evidence>
<comment type="similarity">
    <text evidence="2 10 11">Belongs to the SecY/SEC61-alpha family.</text>
</comment>
<evidence type="ECO:0000256" key="1">
    <source>
        <dbReference type="ARBA" id="ARBA00004141"/>
    </source>
</evidence>
<dbReference type="InterPro" id="IPR002208">
    <property type="entry name" value="SecY/SEC61-alpha"/>
</dbReference>
<comment type="subcellular location">
    <subcellularLocation>
        <location evidence="10">Cell membrane</location>
        <topology evidence="10">Multi-pass membrane protein</topology>
    </subcellularLocation>
    <subcellularLocation>
        <location evidence="1">Membrane</location>
        <topology evidence="1">Multi-pass membrane protein</topology>
    </subcellularLocation>
</comment>
<evidence type="ECO:0000256" key="10">
    <source>
        <dbReference type="HAMAP-Rule" id="MF_01465"/>
    </source>
</evidence>
<feature type="transmembrane region" description="Helical" evidence="10">
    <location>
        <begin position="205"/>
        <end position="225"/>
    </location>
</feature>
<keyword evidence="3 10" id="KW-0813">Transport</keyword>
<keyword evidence="8 10" id="KW-0472">Membrane</keyword>
<dbReference type="GO" id="GO:0005886">
    <property type="term" value="C:plasma membrane"/>
    <property type="evidence" value="ECO:0007669"/>
    <property type="project" value="UniProtKB-SubCell"/>
</dbReference>
<feature type="transmembrane region" description="Helical" evidence="10">
    <location>
        <begin position="387"/>
        <end position="408"/>
    </location>
</feature>
<keyword evidence="10" id="KW-1003">Cell membrane</keyword>
<evidence type="ECO:0000313" key="13">
    <source>
        <dbReference type="Proteomes" id="UP000595618"/>
    </source>
</evidence>
<evidence type="ECO:0000256" key="11">
    <source>
        <dbReference type="RuleBase" id="RU004349"/>
    </source>
</evidence>
<dbReference type="HAMAP" id="MF_01465">
    <property type="entry name" value="SecY"/>
    <property type="match status" value="1"/>
</dbReference>
<feature type="transmembrane region" description="Helical" evidence="10">
    <location>
        <begin position="113"/>
        <end position="132"/>
    </location>
</feature>
<dbReference type="FunFam" id="1.10.3370.10:FF:000001">
    <property type="entry name" value="Preprotein translocase subunit SecY"/>
    <property type="match status" value="1"/>
</dbReference>
<evidence type="ECO:0000256" key="2">
    <source>
        <dbReference type="ARBA" id="ARBA00005751"/>
    </source>
</evidence>
<sequence>MLKKLALLFTIPDLRKKVFFIFAILVVFRIAAAIPVPGVDPVRLKAFLGGNQFFGLLNIFSGGVLDNLSIVMLGVGPYITATIIMQLLTMIVPRLKEMYQEEGEAGRTRFNQYSRLLTVPLALLQSYGLLVLLIRQQVIPSPTIFGYLSNMIIATAGTMFLMWLGELITEKNIGNGVSLIIFAGIVSRLPFSIQQELFTFTPDRVPTYFAFAAVALIVIAGVIIISEGQRNVPVSYAKRIRGMRMYGGVSTHLPLRVNQAGVIPIIFAISIILFPGLIGSFLAGVPNQFVQEASRFLIQIFNNRWFYGIIYFLLVFIFTYFYTAVTFDPKAISENIQKQGGFVLGIRPGRPTAEFLYNILNRITLAGGLFLGAVAVLPLLVQGVFGIRALTLGGTALLIVVSVVLETVKQINAQLVMREYENI</sequence>
<dbReference type="GO" id="GO:0006605">
    <property type="term" value="P:protein targeting"/>
    <property type="evidence" value="ECO:0007669"/>
    <property type="project" value="UniProtKB-UniRule"/>
</dbReference>
<dbReference type="PANTHER" id="PTHR10906">
    <property type="entry name" value="SECY/SEC61-ALPHA FAMILY MEMBER"/>
    <property type="match status" value="1"/>
</dbReference>
<dbReference type="GO" id="GO:0065002">
    <property type="term" value="P:intracellular protein transmembrane transport"/>
    <property type="evidence" value="ECO:0007669"/>
    <property type="project" value="UniProtKB-UniRule"/>
</dbReference>
<feature type="transmembrane region" description="Helical" evidence="10">
    <location>
        <begin position="70"/>
        <end position="92"/>
    </location>
</feature>
<dbReference type="SUPFAM" id="SSF103491">
    <property type="entry name" value="Preprotein translocase SecY subunit"/>
    <property type="match status" value="1"/>
</dbReference>
<feature type="transmembrane region" description="Helical" evidence="10">
    <location>
        <begin position="144"/>
        <end position="164"/>
    </location>
</feature>
<evidence type="ECO:0000256" key="9">
    <source>
        <dbReference type="ARBA" id="ARBA00039733"/>
    </source>
</evidence>
<organism evidence="12 13">
    <name type="scientific">Candidatus Sungiibacteriota bacterium</name>
    <dbReference type="NCBI Taxonomy" id="2750080"/>
    <lineage>
        <taxon>Bacteria</taxon>
        <taxon>Candidatus Sungiibacteriota</taxon>
    </lineage>
</organism>
<dbReference type="AlphaFoldDB" id="A0A7T5RIZ8"/>
<evidence type="ECO:0000256" key="6">
    <source>
        <dbReference type="ARBA" id="ARBA00022989"/>
    </source>
</evidence>
<dbReference type="GO" id="GO:0043952">
    <property type="term" value="P:protein transport by the Sec complex"/>
    <property type="evidence" value="ECO:0007669"/>
    <property type="project" value="UniProtKB-UniRule"/>
</dbReference>
<feature type="transmembrane region" description="Helical" evidence="10">
    <location>
        <begin position="262"/>
        <end position="285"/>
    </location>
</feature>
<dbReference type="PIRSF" id="PIRSF004557">
    <property type="entry name" value="SecY"/>
    <property type="match status" value="1"/>
</dbReference>
<dbReference type="InterPro" id="IPR023201">
    <property type="entry name" value="SecY_dom_sf"/>
</dbReference>
<feature type="transmembrane region" description="Helical" evidence="10">
    <location>
        <begin position="305"/>
        <end position="325"/>
    </location>
</feature>
<proteinExistence type="inferred from homology"/>
<dbReference type="Pfam" id="PF00344">
    <property type="entry name" value="SecY"/>
    <property type="match status" value="1"/>
</dbReference>
<dbReference type="PRINTS" id="PR00303">
    <property type="entry name" value="SECYTRNLCASE"/>
</dbReference>
<name>A0A7T5RIZ8_9BACT</name>
<feature type="transmembrane region" description="Helical" evidence="10">
    <location>
        <begin position="359"/>
        <end position="381"/>
    </location>
</feature>
<keyword evidence="4 10" id="KW-0812">Transmembrane</keyword>
<dbReference type="Gene3D" id="1.10.3370.10">
    <property type="entry name" value="SecY subunit domain"/>
    <property type="match status" value="1"/>
</dbReference>
<feature type="transmembrane region" description="Helical" evidence="10">
    <location>
        <begin position="176"/>
        <end position="193"/>
    </location>
</feature>
<dbReference type="NCBIfam" id="TIGR00967">
    <property type="entry name" value="3a0501s007"/>
    <property type="match status" value="1"/>
</dbReference>
<comment type="function">
    <text evidence="10">The central subunit of the protein translocation channel SecYEG. Consists of two halves formed by TMs 1-5 and 6-10. These two domains form a lateral gate at the front which open onto the bilayer between TMs 2 and 7, and are clamped together by SecE at the back. The channel is closed by both a pore ring composed of hydrophobic SecY resides and a short helix (helix 2A) on the extracellular side of the membrane which forms a plug. The plug probably moves laterally to allow the channel to open. The ring and the pore may move independently.</text>
</comment>
<evidence type="ECO:0000256" key="8">
    <source>
        <dbReference type="ARBA" id="ARBA00023136"/>
    </source>
</evidence>
<evidence type="ECO:0000256" key="7">
    <source>
        <dbReference type="ARBA" id="ARBA00023010"/>
    </source>
</evidence>
<gene>
    <name evidence="10 12" type="primary">secY</name>
    <name evidence="12" type="ORF">HYW89_03500</name>
</gene>
<comment type="subunit">
    <text evidence="10">Component of the Sec protein translocase complex. Heterotrimer consisting of SecY, SecE and SecG subunits. The heterotrimers can form oligomers, although 1 heterotrimer is thought to be able to translocate proteins. Interacts with the ribosome. Interacts with SecDF, and other proteins may be involved. Interacts with SecA.</text>
</comment>
<dbReference type="PROSITE" id="PS00755">
    <property type="entry name" value="SECY_1"/>
    <property type="match status" value="1"/>
</dbReference>
<accession>A0A7T5RIZ8</accession>
<reference evidence="12 13" key="1">
    <citation type="submission" date="2020-07" db="EMBL/GenBank/DDBJ databases">
        <title>Huge and variable diversity of episymbiotic CPR bacteria and DPANN archaea in groundwater ecosystems.</title>
        <authorList>
            <person name="He C.Y."/>
            <person name="Keren R."/>
            <person name="Whittaker M."/>
            <person name="Farag I.F."/>
            <person name="Doudna J."/>
            <person name="Cate J.H.D."/>
            <person name="Banfield J.F."/>
        </authorList>
    </citation>
    <scope>NUCLEOTIDE SEQUENCE [LARGE SCALE GENOMIC DNA]</scope>
    <source>
        <strain evidence="12">NC_groundwater_541_Ag_S-0.1um_46_50</strain>
    </source>
</reference>
<dbReference type="Proteomes" id="UP000595618">
    <property type="component" value="Chromosome"/>
</dbReference>
<keyword evidence="7 10" id="KW-0811">Translocation</keyword>
<evidence type="ECO:0000256" key="5">
    <source>
        <dbReference type="ARBA" id="ARBA00022927"/>
    </source>
</evidence>
<dbReference type="InterPro" id="IPR026593">
    <property type="entry name" value="SecY"/>
</dbReference>
<evidence type="ECO:0000256" key="4">
    <source>
        <dbReference type="ARBA" id="ARBA00022692"/>
    </source>
</evidence>
<comment type="caution">
    <text evidence="10">Lacks conserved residue(s) required for the propagation of feature annotation.</text>
</comment>
<evidence type="ECO:0000313" key="12">
    <source>
        <dbReference type="EMBL" id="QQG45041.1"/>
    </source>
</evidence>
<keyword evidence="5 10" id="KW-0653">Protein transport</keyword>
<protein>
    <recommendedName>
        <fullName evidence="9 10">Protein translocase subunit SecY</fullName>
    </recommendedName>
</protein>